<comment type="similarity">
    <text evidence="1">Belongs to the ATP-dependent AMP-binding enzyme family.</text>
</comment>
<evidence type="ECO:0000256" key="4">
    <source>
        <dbReference type="ARBA" id="ARBA00023098"/>
    </source>
</evidence>
<organism evidence="7 8">
    <name type="scientific">Pyrodictium abyssi</name>
    <dbReference type="NCBI Taxonomy" id="54256"/>
    <lineage>
        <taxon>Archaea</taxon>
        <taxon>Thermoproteota</taxon>
        <taxon>Thermoprotei</taxon>
        <taxon>Desulfurococcales</taxon>
        <taxon>Pyrodictiaceae</taxon>
        <taxon>Pyrodictium</taxon>
    </lineage>
</organism>
<dbReference type="PANTHER" id="PTHR43859">
    <property type="entry name" value="ACYL-ACTIVATING ENZYME"/>
    <property type="match status" value="1"/>
</dbReference>
<dbReference type="RefSeq" id="WP_338251978.1">
    <property type="nucleotide sequence ID" value="NZ_AP028907.1"/>
</dbReference>
<keyword evidence="4" id="KW-0443">Lipid metabolism</keyword>
<protein>
    <submittedName>
        <fullName evidence="7">Long-chain-fatty-acid--CoA ligase</fullName>
    </submittedName>
</protein>
<dbReference type="Pfam" id="PF13193">
    <property type="entry name" value="AMP-binding_C"/>
    <property type="match status" value="1"/>
</dbReference>
<evidence type="ECO:0000256" key="3">
    <source>
        <dbReference type="ARBA" id="ARBA00022832"/>
    </source>
</evidence>
<gene>
    <name evidence="7" type="ORF">PABY_07060</name>
</gene>
<keyword evidence="3" id="KW-0276">Fatty acid metabolism</keyword>
<evidence type="ECO:0000259" key="6">
    <source>
        <dbReference type="Pfam" id="PF13193"/>
    </source>
</evidence>
<dbReference type="PROSITE" id="PS00455">
    <property type="entry name" value="AMP_BINDING"/>
    <property type="match status" value="1"/>
</dbReference>
<reference evidence="7 8" key="1">
    <citation type="submission" date="2023-09" db="EMBL/GenBank/DDBJ databases">
        <title>Pyrofollis japonicus gen. nov. sp. nov., a novel member of the family Pyrodictiaceae isolated from the Iheya North hydrothermal field.</title>
        <authorList>
            <person name="Miyazaki U."/>
            <person name="Sanari M."/>
            <person name="Tame A."/>
            <person name="Kitajima M."/>
            <person name="Okamoto A."/>
            <person name="Sawayama S."/>
            <person name="Miyazaki J."/>
            <person name="Takai K."/>
            <person name="Nakagawa S."/>
        </authorList>
    </citation>
    <scope>NUCLEOTIDE SEQUENCE [LARGE SCALE GENOMIC DNA]</scope>
    <source>
        <strain evidence="7 8">AV2</strain>
    </source>
</reference>
<keyword evidence="8" id="KW-1185">Reference proteome</keyword>
<dbReference type="PANTHER" id="PTHR43859:SF4">
    <property type="entry name" value="BUTANOATE--COA LIGASE AAE1-RELATED"/>
    <property type="match status" value="1"/>
</dbReference>
<evidence type="ECO:0000313" key="8">
    <source>
        <dbReference type="Proteomes" id="UP001341135"/>
    </source>
</evidence>
<dbReference type="InterPro" id="IPR020845">
    <property type="entry name" value="AMP-binding_CS"/>
</dbReference>
<dbReference type="InterPro" id="IPR025110">
    <property type="entry name" value="AMP-bd_C"/>
</dbReference>
<dbReference type="Pfam" id="PF00501">
    <property type="entry name" value="AMP-binding"/>
    <property type="match status" value="1"/>
</dbReference>
<keyword evidence="2 7" id="KW-0436">Ligase</keyword>
<proteinExistence type="inferred from homology"/>
<sequence>MVGFWWSAFPGLPERVPWRPGHSLTLRAFYERALSLFPGVEIVYRTSRGVERYTFSRAAERMKALAAALEALGVGRLDPVATLDWNTHWHYEAYLAVPMMGAVLHPVNIRLAPSEIAYIMGQAGDRVAIVHRDFLPLIEAVAPHLDQLRAVVVVDAESHPDRLAGRPVYNYEDLVREHRGGYEWPELDENQPAAMGYTSGTTGLPKGAYHSHRMIVLHVMSAALHLATASPWFRISSGDTILHIVPMFHVYSWGLPYLATLVGMRQVFPNKLDPGVLLRLIDEEQVTLTAGVPTILYMLLSHPDSERYDLSRLTFINGGSALPRGLAEQATRRGIRVIVGYGMTETAPVLTLALPHAGLSDAGERWLDYALRTGWPVPLVEVRVVDEDMNPVPRDGKTMGEVVVRAPWVTPEYYMDPEKTEKAWRGGWFHTGDIAVWHPDGSIEIVDREKDIIKSGGEWISSTRLEDAISRHPCVAEVAVVAAYHPKWQERPVAAIVPKPGCKDEPTTEEIRRYLMENYVEKGAIPKWWLPDKVVLVRELPRTSVGKIDKKKLRAQLRSILVEELQGSTGSTLQPIGS</sequence>
<dbReference type="GO" id="GO:0016874">
    <property type="term" value="F:ligase activity"/>
    <property type="evidence" value="ECO:0007669"/>
    <property type="project" value="UniProtKB-KW"/>
</dbReference>
<evidence type="ECO:0000256" key="1">
    <source>
        <dbReference type="ARBA" id="ARBA00006432"/>
    </source>
</evidence>
<dbReference type="Gene3D" id="3.40.50.12780">
    <property type="entry name" value="N-terminal domain of ligase-like"/>
    <property type="match status" value="1"/>
</dbReference>
<dbReference type="InterPro" id="IPR042099">
    <property type="entry name" value="ANL_N_sf"/>
</dbReference>
<evidence type="ECO:0000313" key="7">
    <source>
        <dbReference type="EMBL" id="BES81139.1"/>
    </source>
</evidence>
<dbReference type="NCBIfam" id="NF004837">
    <property type="entry name" value="PRK06187.1"/>
    <property type="match status" value="1"/>
</dbReference>
<dbReference type="GeneID" id="89288730"/>
<dbReference type="InterPro" id="IPR000873">
    <property type="entry name" value="AMP-dep_synth/lig_dom"/>
</dbReference>
<dbReference type="Gene3D" id="3.30.300.30">
    <property type="match status" value="1"/>
</dbReference>
<dbReference type="Proteomes" id="UP001341135">
    <property type="component" value="Chromosome"/>
</dbReference>
<evidence type="ECO:0000259" key="5">
    <source>
        <dbReference type="Pfam" id="PF00501"/>
    </source>
</evidence>
<accession>A0ABN6ZLI5</accession>
<evidence type="ECO:0000256" key="2">
    <source>
        <dbReference type="ARBA" id="ARBA00022598"/>
    </source>
</evidence>
<dbReference type="SUPFAM" id="SSF56801">
    <property type="entry name" value="Acetyl-CoA synthetase-like"/>
    <property type="match status" value="1"/>
</dbReference>
<feature type="domain" description="AMP-dependent synthetase/ligase" evidence="5">
    <location>
        <begin position="40"/>
        <end position="414"/>
    </location>
</feature>
<name>A0ABN6ZLI5_9CREN</name>
<feature type="domain" description="AMP-binding enzyme C-terminal" evidence="6">
    <location>
        <begin position="465"/>
        <end position="547"/>
    </location>
</feature>
<dbReference type="InterPro" id="IPR045851">
    <property type="entry name" value="AMP-bd_C_sf"/>
</dbReference>
<dbReference type="EMBL" id="AP028907">
    <property type="protein sequence ID" value="BES81139.1"/>
    <property type="molecule type" value="Genomic_DNA"/>
</dbReference>